<comment type="cofactor">
    <cofactor evidence="1">
        <name>FAD</name>
        <dbReference type="ChEBI" id="CHEBI:57692"/>
    </cofactor>
</comment>
<evidence type="ECO:0000256" key="4">
    <source>
        <dbReference type="ARBA" id="ARBA00022827"/>
    </source>
</evidence>
<dbReference type="Pfam" id="PF00732">
    <property type="entry name" value="GMC_oxred_N"/>
    <property type="match status" value="1"/>
</dbReference>
<evidence type="ECO:0000256" key="1">
    <source>
        <dbReference type="ARBA" id="ARBA00001974"/>
    </source>
</evidence>
<evidence type="ECO:0000313" key="7">
    <source>
        <dbReference type="Proteomes" id="UP000712673"/>
    </source>
</evidence>
<dbReference type="Proteomes" id="UP000712673">
    <property type="component" value="Unassembled WGS sequence"/>
</dbReference>
<dbReference type="Gene3D" id="3.50.50.60">
    <property type="entry name" value="FAD/NAD(P)-binding domain"/>
    <property type="match status" value="1"/>
</dbReference>
<dbReference type="InterPro" id="IPR036188">
    <property type="entry name" value="FAD/NAD-bd_sf"/>
</dbReference>
<sequence>GVRISAALGHLMPMRHRLNLTVRGRVHVRKILFQGARAVGVEAESGGEVFTIAAERVVLSAGAIRSPQLLMLSGIGPKDQLQQFGIPIVRESPGVGQNLWNHLSAQISFKVKDGVVLGHQHVDAVHYSLHYTAEGSSATNDMVLRTSPAVDPRAERVPGLRTKYLSNDAPPEQVARISCTLGLPDGAGYVKLASADATDQPTFNYCYLQHPNDIRRVRSGLRMALRLLESDAFKDVVDRRLQPTDAVLADEAAFDRWIRETVGTARHVSGTCKMGPDSDPMAVVDQYCRVKGVDKLWVVDASVMPRIPRSGGSHATVLMIGERAVDWIAAS</sequence>
<keyword evidence="4" id="KW-0274">FAD</keyword>
<evidence type="ECO:0000256" key="2">
    <source>
        <dbReference type="ARBA" id="ARBA00010790"/>
    </source>
</evidence>
<dbReference type="PANTHER" id="PTHR11552">
    <property type="entry name" value="GLUCOSE-METHANOL-CHOLINE GMC OXIDOREDUCTASE"/>
    <property type="match status" value="1"/>
</dbReference>
<dbReference type="InterPro" id="IPR007867">
    <property type="entry name" value="GMC_OxRtase_C"/>
</dbReference>
<accession>A0A937W5S6</accession>
<keyword evidence="3" id="KW-0285">Flavoprotein</keyword>
<dbReference type="SUPFAM" id="SSF51905">
    <property type="entry name" value="FAD/NAD(P)-binding domain"/>
    <property type="match status" value="1"/>
</dbReference>
<name>A0A937W5S6_UNCTE</name>
<evidence type="ECO:0000313" key="6">
    <source>
        <dbReference type="EMBL" id="MBM3225667.1"/>
    </source>
</evidence>
<dbReference type="PANTHER" id="PTHR11552:SF147">
    <property type="entry name" value="CHOLINE DEHYDROGENASE, MITOCHONDRIAL"/>
    <property type="match status" value="1"/>
</dbReference>
<feature type="non-terminal residue" evidence="6">
    <location>
        <position position="1"/>
    </location>
</feature>
<dbReference type="PROSITE" id="PS00624">
    <property type="entry name" value="GMC_OXRED_2"/>
    <property type="match status" value="1"/>
</dbReference>
<comment type="caution">
    <text evidence="6">The sequence shown here is derived from an EMBL/GenBank/DDBJ whole genome shotgun (WGS) entry which is preliminary data.</text>
</comment>
<dbReference type="Gene3D" id="3.30.410.40">
    <property type="match status" value="1"/>
</dbReference>
<dbReference type="AlphaFoldDB" id="A0A937W5S6"/>
<dbReference type="InterPro" id="IPR000172">
    <property type="entry name" value="GMC_OxRdtase_N"/>
</dbReference>
<proteinExistence type="inferred from homology"/>
<organism evidence="6 7">
    <name type="scientific">Tectimicrobiota bacterium</name>
    <dbReference type="NCBI Taxonomy" id="2528274"/>
    <lineage>
        <taxon>Bacteria</taxon>
        <taxon>Pseudomonadati</taxon>
        <taxon>Nitrospinota/Tectimicrobiota group</taxon>
        <taxon>Candidatus Tectimicrobiota</taxon>
    </lineage>
</organism>
<dbReference type="EMBL" id="VGLS01000646">
    <property type="protein sequence ID" value="MBM3225667.1"/>
    <property type="molecule type" value="Genomic_DNA"/>
</dbReference>
<feature type="domain" description="Glucose-methanol-choline oxidoreductase N-terminal" evidence="5">
    <location>
        <begin position="62"/>
        <end position="76"/>
    </location>
</feature>
<dbReference type="GO" id="GO:0016614">
    <property type="term" value="F:oxidoreductase activity, acting on CH-OH group of donors"/>
    <property type="evidence" value="ECO:0007669"/>
    <property type="project" value="InterPro"/>
</dbReference>
<dbReference type="GO" id="GO:0050660">
    <property type="term" value="F:flavin adenine dinucleotide binding"/>
    <property type="evidence" value="ECO:0007669"/>
    <property type="project" value="InterPro"/>
</dbReference>
<reference evidence="6" key="1">
    <citation type="submission" date="2019-03" db="EMBL/GenBank/DDBJ databases">
        <title>Lake Tanganyika Metagenome-Assembled Genomes (MAGs).</title>
        <authorList>
            <person name="Tran P."/>
        </authorList>
    </citation>
    <scope>NUCLEOTIDE SEQUENCE</scope>
    <source>
        <strain evidence="6">K_DeepCast_65m_m2_066</strain>
    </source>
</reference>
<evidence type="ECO:0000256" key="3">
    <source>
        <dbReference type="ARBA" id="ARBA00022630"/>
    </source>
</evidence>
<protein>
    <submittedName>
        <fullName evidence="6">Mycofactocin system GMC family oxidoreductase MftG</fullName>
    </submittedName>
</protein>
<gene>
    <name evidence="6" type="ORF">FJZ47_17960</name>
</gene>
<evidence type="ECO:0000259" key="5">
    <source>
        <dbReference type="PROSITE" id="PS00624"/>
    </source>
</evidence>
<comment type="similarity">
    <text evidence="2">Belongs to the GMC oxidoreductase family.</text>
</comment>
<dbReference type="Pfam" id="PF05199">
    <property type="entry name" value="GMC_oxred_C"/>
    <property type="match status" value="1"/>
</dbReference>
<dbReference type="InterPro" id="IPR012132">
    <property type="entry name" value="GMC_OxRdtase"/>
</dbReference>
<dbReference type="SUPFAM" id="SSF54373">
    <property type="entry name" value="FAD-linked reductases, C-terminal domain"/>
    <property type="match status" value="1"/>
</dbReference>